<comment type="caution">
    <text evidence="2">The sequence shown here is derived from an EMBL/GenBank/DDBJ whole genome shotgun (WGS) entry which is preliminary data.</text>
</comment>
<dbReference type="Proteomes" id="UP001523216">
    <property type="component" value="Unassembled WGS sequence"/>
</dbReference>
<feature type="transmembrane region" description="Helical" evidence="1">
    <location>
        <begin position="256"/>
        <end position="280"/>
    </location>
</feature>
<feature type="transmembrane region" description="Helical" evidence="1">
    <location>
        <begin position="231"/>
        <end position="250"/>
    </location>
</feature>
<feature type="transmembrane region" description="Helical" evidence="1">
    <location>
        <begin position="69"/>
        <end position="87"/>
    </location>
</feature>
<reference evidence="2 3" key="1">
    <citation type="submission" date="2022-06" db="EMBL/GenBank/DDBJ databases">
        <title>Actinoplanes abujensis sp. nov., isolated from Nigerian arid soil.</title>
        <authorList>
            <person name="Ding P."/>
        </authorList>
    </citation>
    <scope>NUCLEOTIDE SEQUENCE [LARGE SCALE GENOMIC DNA]</scope>
    <source>
        <strain evidence="3">TRM88002</strain>
    </source>
</reference>
<accession>A0ABT0XW26</accession>
<evidence type="ECO:0000256" key="1">
    <source>
        <dbReference type="SAM" id="Phobius"/>
    </source>
</evidence>
<dbReference type="RefSeq" id="WP_251797334.1">
    <property type="nucleotide sequence ID" value="NZ_JAMQOL010000008.1"/>
</dbReference>
<name>A0ABT0XW26_9ACTN</name>
<dbReference type="EMBL" id="JAMQOL010000008">
    <property type="protein sequence ID" value="MCM4077299.1"/>
    <property type="molecule type" value="Genomic_DNA"/>
</dbReference>
<organism evidence="2 3">
    <name type="scientific">Paractinoplanes hotanensis</name>
    <dbReference type="NCBI Taxonomy" id="2906497"/>
    <lineage>
        <taxon>Bacteria</taxon>
        <taxon>Bacillati</taxon>
        <taxon>Actinomycetota</taxon>
        <taxon>Actinomycetes</taxon>
        <taxon>Micromonosporales</taxon>
        <taxon>Micromonosporaceae</taxon>
        <taxon>Paractinoplanes</taxon>
    </lineage>
</organism>
<feature type="transmembrane region" description="Helical" evidence="1">
    <location>
        <begin position="99"/>
        <end position="118"/>
    </location>
</feature>
<evidence type="ECO:0000313" key="3">
    <source>
        <dbReference type="Proteomes" id="UP001523216"/>
    </source>
</evidence>
<sequence>MDHGEARIFMVEAPVVAAADPFDAEGRTADLTLSRAFVPPVPSLSDALVPGPGQAEWSHRFGGVLGRNAIALLPVMVLIALPMHFFVGRLDEAVIAAPYLSGLADGLGLLLLPFMWLAYLAVSALPQVLSLAGVAGVAVPRAAGGSRPRLRRAWSLVALRLRALWLWFAAFSVLTGSLPLLLTEDQFGLAAAVPLAVVLGVVSTGVLTFGGVLGCVVLIERGRGRRRALHLLTRVRPVGLITAAAAVVVAPGLAEALLGGFAATAAGVVAVQLWAIAALVTYAQARRADEPVTSLSLMRELAAPED</sequence>
<gene>
    <name evidence="2" type="ORF">LXN57_06935</name>
</gene>
<keyword evidence="1" id="KW-0812">Transmembrane</keyword>
<keyword evidence="3" id="KW-1185">Reference proteome</keyword>
<feature type="transmembrane region" description="Helical" evidence="1">
    <location>
        <begin position="124"/>
        <end position="143"/>
    </location>
</feature>
<feature type="transmembrane region" description="Helical" evidence="1">
    <location>
        <begin position="164"/>
        <end position="182"/>
    </location>
</feature>
<feature type="transmembrane region" description="Helical" evidence="1">
    <location>
        <begin position="188"/>
        <end position="219"/>
    </location>
</feature>
<proteinExistence type="predicted"/>
<keyword evidence="1" id="KW-1133">Transmembrane helix</keyword>
<evidence type="ECO:0000313" key="2">
    <source>
        <dbReference type="EMBL" id="MCM4077299.1"/>
    </source>
</evidence>
<protein>
    <submittedName>
        <fullName evidence="2">Uncharacterized protein</fullName>
    </submittedName>
</protein>
<keyword evidence="1" id="KW-0472">Membrane</keyword>